<evidence type="ECO:0000256" key="2">
    <source>
        <dbReference type="ARBA" id="ARBA00008066"/>
    </source>
</evidence>
<feature type="domain" description="Amino acid transporter transmembrane" evidence="7">
    <location>
        <begin position="67"/>
        <end position="431"/>
    </location>
</feature>
<dbReference type="Proteomes" id="UP000038830">
    <property type="component" value="Unassembled WGS sequence"/>
</dbReference>
<evidence type="ECO:0000256" key="3">
    <source>
        <dbReference type="ARBA" id="ARBA00022692"/>
    </source>
</evidence>
<organism evidence="8 9">
    <name type="scientific">Cyberlindnera jadinii (strain ATCC 18201 / CBS 1600 / BCRC 20928 / JCM 3617 / NBRC 0987 / NRRL Y-1542)</name>
    <name type="common">Torula yeast</name>
    <name type="synonym">Candida utilis</name>
    <dbReference type="NCBI Taxonomy" id="983966"/>
    <lineage>
        <taxon>Eukaryota</taxon>
        <taxon>Fungi</taxon>
        <taxon>Dikarya</taxon>
        <taxon>Ascomycota</taxon>
        <taxon>Saccharomycotina</taxon>
        <taxon>Saccharomycetes</taxon>
        <taxon>Phaffomycetales</taxon>
        <taxon>Phaffomycetaceae</taxon>
        <taxon>Cyberlindnera</taxon>
    </lineage>
</organism>
<evidence type="ECO:0000256" key="6">
    <source>
        <dbReference type="SAM" id="Phobius"/>
    </source>
</evidence>
<feature type="transmembrane region" description="Helical" evidence="6">
    <location>
        <begin position="374"/>
        <end position="396"/>
    </location>
</feature>
<dbReference type="GO" id="GO:0015179">
    <property type="term" value="F:L-amino acid transmembrane transporter activity"/>
    <property type="evidence" value="ECO:0007669"/>
    <property type="project" value="TreeGrafter"/>
</dbReference>
<dbReference type="EMBL" id="CDQK01000005">
    <property type="protein sequence ID" value="CEP24166.1"/>
    <property type="molecule type" value="Genomic_DNA"/>
</dbReference>
<evidence type="ECO:0000256" key="4">
    <source>
        <dbReference type="ARBA" id="ARBA00022989"/>
    </source>
</evidence>
<dbReference type="AlphaFoldDB" id="A0A0H5C7M5"/>
<feature type="transmembrane region" description="Helical" evidence="6">
    <location>
        <begin position="331"/>
        <end position="353"/>
    </location>
</feature>
<keyword evidence="3 6" id="KW-0812">Transmembrane</keyword>
<comment type="similarity">
    <text evidence="2">Belongs to the amino acid/polyamine transporter 2 family.</text>
</comment>
<dbReference type="PANTHER" id="PTHR22950">
    <property type="entry name" value="AMINO ACID TRANSPORTER"/>
    <property type="match status" value="1"/>
</dbReference>
<feature type="transmembrane region" description="Helical" evidence="6">
    <location>
        <begin position="257"/>
        <end position="279"/>
    </location>
</feature>
<evidence type="ECO:0000256" key="5">
    <source>
        <dbReference type="ARBA" id="ARBA00023136"/>
    </source>
</evidence>
<feature type="transmembrane region" description="Helical" evidence="6">
    <location>
        <begin position="175"/>
        <end position="196"/>
    </location>
</feature>
<evidence type="ECO:0000313" key="9">
    <source>
        <dbReference type="Proteomes" id="UP000038830"/>
    </source>
</evidence>
<dbReference type="PANTHER" id="PTHR22950:SF683">
    <property type="entry name" value="AMINO ACID TRANSPORTER (EUROFUNG)"/>
    <property type="match status" value="1"/>
</dbReference>
<evidence type="ECO:0000313" key="8">
    <source>
        <dbReference type="EMBL" id="CEP24166.1"/>
    </source>
</evidence>
<feature type="transmembrane region" description="Helical" evidence="6">
    <location>
        <begin position="203"/>
        <end position="224"/>
    </location>
</feature>
<accession>A0A0H5C7M5</accession>
<gene>
    <name evidence="8" type="ORF">BN1211_4915</name>
</gene>
<evidence type="ECO:0000256" key="1">
    <source>
        <dbReference type="ARBA" id="ARBA00004128"/>
    </source>
</evidence>
<feature type="transmembrane region" description="Helical" evidence="6">
    <location>
        <begin position="460"/>
        <end position="481"/>
    </location>
</feature>
<dbReference type="GO" id="GO:0005774">
    <property type="term" value="C:vacuolar membrane"/>
    <property type="evidence" value="ECO:0007669"/>
    <property type="project" value="UniProtKB-SubCell"/>
</dbReference>
<keyword evidence="4 6" id="KW-1133">Transmembrane helix</keyword>
<dbReference type="InterPro" id="IPR013057">
    <property type="entry name" value="AA_transpt_TM"/>
</dbReference>
<proteinExistence type="inferred from homology"/>
<dbReference type="Pfam" id="PF01490">
    <property type="entry name" value="Aa_trans"/>
    <property type="match status" value="1"/>
</dbReference>
<feature type="transmembrane region" description="Helical" evidence="6">
    <location>
        <begin position="402"/>
        <end position="425"/>
    </location>
</feature>
<comment type="subcellular location">
    <subcellularLocation>
        <location evidence="1">Vacuole membrane</location>
        <topology evidence="1">Multi-pass membrane protein</topology>
    </subcellularLocation>
</comment>
<name>A0A0H5C7M5_CYBJN</name>
<feature type="transmembrane region" description="Helical" evidence="6">
    <location>
        <begin position="291"/>
        <end position="311"/>
    </location>
</feature>
<reference evidence="9" key="1">
    <citation type="journal article" date="2015" name="J. Biotechnol.">
        <title>The structure of the Cyberlindnera jadinii genome and its relation to Candida utilis analyzed by the occurrence of single nucleotide polymorphisms.</title>
        <authorList>
            <person name="Rupp O."/>
            <person name="Brinkrolf K."/>
            <person name="Buerth C."/>
            <person name="Kunigo M."/>
            <person name="Schneider J."/>
            <person name="Jaenicke S."/>
            <person name="Goesmann A."/>
            <person name="Puehler A."/>
            <person name="Jaeger K.-E."/>
            <person name="Ernst J.F."/>
        </authorList>
    </citation>
    <scope>NUCLEOTIDE SEQUENCE [LARGE SCALE GENOMIC DNA]</scope>
    <source>
        <strain evidence="9">ATCC 18201 / CBS 1600 / BCRC 20928 / JCM 3617 / NBRC 0987 / NRRL Y-1542</strain>
    </source>
</reference>
<feature type="transmembrane region" description="Helical" evidence="6">
    <location>
        <begin position="93"/>
        <end position="117"/>
    </location>
</feature>
<protein>
    <recommendedName>
        <fullName evidence="7">Amino acid transporter transmembrane domain-containing protein</fullName>
    </recommendedName>
</protein>
<feature type="transmembrane region" description="Helical" evidence="6">
    <location>
        <begin position="148"/>
        <end position="169"/>
    </location>
</feature>
<keyword evidence="5 6" id="KW-0472">Membrane</keyword>
<sequence>MSSEKMTVSSSVDPDWKLNDEVNLRTGLSNDIEKSSLNEKEFLGLGKYDGEDMFAETEDGPDYRGVTTFGAAVLIAKGQLGLGVLGIPSTFDVLGFVPGLISLVGLSILVTWTGVVIGQFRLAHPKVYCIDDATEIMFGKAARELVGWGYWLFYTMCYGAALITVSIALNTFSDHGLCTMAFIGIATGATAILTLFTRTMKVLSWLGFIAISCIFFAIWVVAIACLTQSTPAAAESLVDPAKKVIQVVATHSSYKKIAAAVSVQLLSLAGGASFFTIHAEMKDQTKYTKSLLMGQGFIVFNYIAIACIMYAKVGQYIASPALGSAGRTFQIISYGIAFPGLMFSCFFLAHLAAKYGLVRILRGTEHLQKNSKTHWITWTAMVAIVIAVGFVIAGAIPFFGDLLGLIGALLGSIFALIAPGFMCLYDMNYKFEGKVPRGYTWIYKNNGSWTKNFWTKLETLLSFFCIASGIYILFTGVYGSIASIADLYSSGAVSSAFSCADNS</sequence>
<evidence type="ECO:0000259" key="7">
    <source>
        <dbReference type="Pfam" id="PF01490"/>
    </source>
</evidence>